<keyword evidence="2" id="KW-1185">Reference proteome</keyword>
<protein>
    <recommendedName>
        <fullName evidence="3">DDE-1 domain-containing protein</fullName>
    </recommendedName>
</protein>
<proteinExistence type="predicted"/>
<reference evidence="1 2" key="1">
    <citation type="journal article" date="2024" name="BMC Genomics">
        <title>De novo assembly and annotation of Popillia japonica's genome with initial clues to its potential as an invasive pest.</title>
        <authorList>
            <person name="Cucini C."/>
            <person name="Boschi S."/>
            <person name="Funari R."/>
            <person name="Cardaioli E."/>
            <person name="Iannotti N."/>
            <person name="Marturano G."/>
            <person name="Paoli F."/>
            <person name="Bruttini M."/>
            <person name="Carapelli A."/>
            <person name="Frati F."/>
            <person name="Nardi F."/>
        </authorList>
    </citation>
    <scope>NUCLEOTIDE SEQUENCE [LARGE SCALE GENOMIC DNA]</scope>
    <source>
        <strain evidence="1">DMR45628</strain>
    </source>
</reference>
<sequence length="75" mass="8602">MKTVTIKDVIYWVAESWQNTSVNLLQRSWKKLWPSVEFEKTPTPTPVTQDDNTELLHLVQQIPGCENAGEGCLEE</sequence>
<dbReference type="EMBL" id="JASPKY010000096">
    <property type="protein sequence ID" value="KAK9737703.1"/>
    <property type="molecule type" value="Genomic_DNA"/>
</dbReference>
<dbReference type="AlphaFoldDB" id="A0AAW1LVD4"/>
<evidence type="ECO:0000313" key="1">
    <source>
        <dbReference type="EMBL" id="KAK9737703.1"/>
    </source>
</evidence>
<name>A0AAW1LVD4_POPJA</name>
<accession>A0AAW1LVD4</accession>
<gene>
    <name evidence="1" type="ORF">QE152_g10467</name>
</gene>
<evidence type="ECO:0000313" key="2">
    <source>
        <dbReference type="Proteomes" id="UP001458880"/>
    </source>
</evidence>
<organism evidence="1 2">
    <name type="scientific">Popillia japonica</name>
    <name type="common">Japanese beetle</name>
    <dbReference type="NCBI Taxonomy" id="7064"/>
    <lineage>
        <taxon>Eukaryota</taxon>
        <taxon>Metazoa</taxon>
        <taxon>Ecdysozoa</taxon>
        <taxon>Arthropoda</taxon>
        <taxon>Hexapoda</taxon>
        <taxon>Insecta</taxon>
        <taxon>Pterygota</taxon>
        <taxon>Neoptera</taxon>
        <taxon>Endopterygota</taxon>
        <taxon>Coleoptera</taxon>
        <taxon>Polyphaga</taxon>
        <taxon>Scarabaeiformia</taxon>
        <taxon>Scarabaeidae</taxon>
        <taxon>Rutelinae</taxon>
        <taxon>Popillia</taxon>
    </lineage>
</organism>
<dbReference type="Proteomes" id="UP001458880">
    <property type="component" value="Unassembled WGS sequence"/>
</dbReference>
<comment type="caution">
    <text evidence="1">The sequence shown here is derived from an EMBL/GenBank/DDBJ whole genome shotgun (WGS) entry which is preliminary data.</text>
</comment>
<evidence type="ECO:0008006" key="3">
    <source>
        <dbReference type="Google" id="ProtNLM"/>
    </source>
</evidence>